<dbReference type="PANTHER" id="PTHR12109">
    <property type="entry name" value="RING FINGER PROTEIN 141-RELATED"/>
    <property type="match status" value="1"/>
</dbReference>
<protein>
    <recommendedName>
        <fullName evidence="6">RING-type domain-containing protein</fullName>
    </recommendedName>
</protein>
<dbReference type="GO" id="GO:0008270">
    <property type="term" value="F:zinc ion binding"/>
    <property type="evidence" value="ECO:0007669"/>
    <property type="project" value="UniProtKB-KW"/>
</dbReference>
<feature type="transmembrane region" description="Helical" evidence="5">
    <location>
        <begin position="119"/>
        <end position="148"/>
    </location>
</feature>
<evidence type="ECO:0000313" key="7">
    <source>
        <dbReference type="EMBL" id="AYV85973.1"/>
    </source>
</evidence>
<keyword evidence="1" id="KW-0479">Metal-binding</keyword>
<dbReference type="PROSITE" id="PS00518">
    <property type="entry name" value="ZF_RING_1"/>
    <property type="match status" value="1"/>
</dbReference>
<keyword evidence="3" id="KW-0862">Zinc</keyword>
<dbReference type="InterPro" id="IPR017907">
    <property type="entry name" value="Znf_RING_CS"/>
</dbReference>
<keyword evidence="2 4" id="KW-0863">Zinc-finger</keyword>
<evidence type="ECO:0000259" key="6">
    <source>
        <dbReference type="PROSITE" id="PS50089"/>
    </source>
</evidence>
<keyword evidence="5" id="KW-0812">Transmembrane</keyword>
<dbReference type="InterPro" id="IPR013083">
    <property type="entry name" value="Znf_RING/FYVE/PHD"/>
</dbReference>
<accession>A0A3G5AJE3</accession>
<feature type="transmembrane region" description="Helical" evidence="5">
    <location>
        <begin position="49"/>
        <end position="66"/>
    </location>
</feature>
<evidence type="ECO:0000256" key="1">
    <source>
        <dbReference type="ARBA" id="ARBA00022723"/>
    </source>
</evidence>
<dbReference type="PANTHER" id="PTHR12109:SF5">
    <property type="entry name" value="RING-TYPE DOMAIN-CONTAINING PROTEIN"/>
    <property type="match status" value="1"/>
</dbReference>
<gene>
    <name evidence="7" type="ORF">Solivirus2_44</name>
</gene>
<dbReference type="SUPFAM" id="SSF57850">
    <property type="entry name" value="RING/U-box"/>
    <property type="match status" value="1"/>
</dbReference>
<feature type="transmembrane region" description="Helical" evidence="5">
    <location>
        <begin position="73"/>
        <end position="99"/>
    </location>
</feature>
<keyword evidence="5" id="KW-1133">Transmembrane helix</keyword>
<evidence type="ECO:0000256" key="2">
    <source>
        <dbReference type="ARBA" id="ARBA00022771"/>
    </source>
</evidence>
<dbReference type="SMART" id="SM00184">
    <property type="entry name" value="RING"/>
    <property type="match status" value="1"/>
</dbReference>
<feature type="transmembrane region" description="Helical" evidence="5">
    <location>
        <begin position="17"/>
        <end position="37"/>
    </location>
</feature>
<dbReference type="Pfam" id="PF13639">
    <property type="entry name" value="zf-RING_2"/>
    <property type="match status" value="1"/>
</dbReference>
<feature type="domain" description="RING-type" evidence="6">
    <location>
        <begin position="271"/>
        <end position="309"/>
    </location>
</feature>
<dbReference type="EMBL" id="MK072490">
    <property type="protein sequence ID" value="AYV85973.1"/>
    <property type="molecule type" value="Genomic_DNA"/>
</dbReference>
<evidence type="ECO:0000256" key="4">
    <source>
        <dbReference type="PROSITE-ProRule" id="PRU00175"/>
    </source>
</evidence>
<keyword evidence="5" id="KW-0472">Membrane</keyword>
<proteinExistence type="predicted"/>
<dbReference type="PROSITE" id="PS50089">
    <property type="entry name" value="ZF_RING_2"/>
    <property type="match status" value="1"/>
</dbReference>
<dbReference type="InterPro" id="IPR001841">
    <property type="entry name" value="Znf_RING"/>
</dbReference>
<evidence type="ECO:0000256" key="5">
    <source>
        <dbReference type="SAM" id="Phobius"/>
    </source>
</evidence>
<evidence type="ECO:0000256" key="3">
    <source>
        <dbReference type="ARBA" id="ARBA00022833"/>
    </source>
</evidence>
<organism evidence="7">
    <name type="scientific">Solivirus sp</name>
    <dbReference type="NCBI Taxonomy" id="2487772"/>
    <lineage>
        <taxon>Viruses</taxon>
        <taxon>Pithoviruses</taxon>
    </lineage>
</organism>
<dbReference type="InterPro" id="IPR047126">
    <property type="entry name" value="RNF141-like"/>
</dbReference>
<name>A0A3G5AJE3_9VIRU</name>
<reference evidence="7" key="1">
    <citation type="submission" date="2018-10" db="EMBL/GenBank/DDBJ databases">
        <title>Hidden diversity of soil giant viruses.</title>
        <authorList>
            <person name="Schulz F."/>
            <person name="Alteio L."/>
            <person name="Goudeau D."/>
            <person name="Ryan E.M."/>
            <person name="Malmstrom R.R."/>
            <person name="Blanchard J."/>
            <person name="Woyke T."/>
        </authorList>
    </citation>
    <scope>NUCLEOTIDE SEQUENCE</scope>
    <source>
        <strain evidence="7">SOV1</strain>
    </source>
</reference>
<dbReference type="Gene3D" id="3.30.40.10">
    <property type="entry name" value="Zinc/RING finger domain, C3HC4 (zinc finger)"/>
    <property type="match status" value="1"/>
</dbReference>
<sequence>MIYSNLFSFLFSPETDYVLLSMFGFLFHLPTLILFHLLTNSHPNSISNLHYALISIVGTASVYLLTRNIKNRLILCSIYISSLALMNYREIQGFIYLIAPLSFVELRKSSRDVRLSVLYYFASYMGSIYLRSPLLFSFLIVDLVRLFLLQKRIWSIIKRGLLILPPFGQTLVRNSIMFLSKEHLISGILSSLATAYIATRMNSRAFSEEEILVIEELFDSRPEFITKIEDDDYVNELKLFGMIISNYWFAFGKHGYTFLSSCKKIEESTDCAICLSQTPIACQLSCEHAFCPECLLSWSIRSSDCPLCRKKIN</sequence>